<sequence length="154" mass="16904">MATLIAFRLPTCADIEYLAAHLRASDLAELAAVSDLSPLQAVQASVACSDPEFVFAVFADQHLLAIGGASPTLEPGVAAPWLLATSRIDAHLWTLTRQSRRILALMLGKYSCLSNVIDQRQHGTLRWLQSLGFSLTETLVYKPGIPLWRFELRS</sequence>
<accession>A0A975RAD6</accession>
<dbReference type="EMBL" id="CP073754">
    <property type="protein sequence ID" value="QWF72047.1"/>
    <property type="molecule type" value="Genomic_DNA"/>
</dbReference>
<dbReference type="RefSeq" id="WP_215584100.1">
    <property type="nucleotide sequence ID" value="NZ_CP073754.1"/>
</dbReference>
<proteinExistence type="predicted"/>
<name>A0A975RAD6_9GAMM</name>
<keyword evidence="2" id="KW-1185">Reference proteome</keyword>
<dbReference type="KEGG" id="mpad:KEF85_06215"/>
<dbReference type="Proteomes" id="UP000676649">
    <property type="component" value="Chromosome"/>
</dbReference>
<dbReference type="AlphaFoldDB" id="A0A975RAD6"/>
<protein>
    <submittedName>
        <fullName evidence="1">Uncharacterized protein</fullName>
    </submittedName>
</protein>
<reference evidence="1" key="1">
    <citation type="submission" date="2021-04" db="EMBL/GenBank/DDBJ databases">
        <title>Draft genome sequence data of methanotrophic Methylovulum sp. strain S1L and Methylomonas sp. strain S2AM isolated from boreal lake water columns.</title>
        <authorList>
            <person name="Rissanen A.J."/>
            <person name="Mangayil R."/>
            <person name="Svenning M.M."/>
            <person name="Khanongnuch R."/>
        </authorList>
    </citation>
    <scope>NUCLEOTIDE SEQUENCE</scope>
    <source>
        <strain evidence="1">S2AM</strain>
    </source>
</reference>
<organism evidence="1 2">
    <name type="scientific">Methylomonas paludis</name>
    <dbReference type="NCBI Taxonomy" id="1173101"/>
    <lineage>
        <taxon>Bacteria</taxon>
        <taxon>Pseudomonadati</taxon>
        <taxon>Pseudomonadota</taxon>
        <taxon>Gammaproteobacteria</taxon>
        <taxon>Methylococcales</taxon>
        <taxon>Methylococcaceae</taxon>
        <taxon>Methylomonas</taxon>
    </lineage>
</organism>
<gene>
    <name evidence="1" type="ORF">KEF85_06215</name>
</gene>
<evidence type="ECO:0000313" key="2">
    <source>
        <dbReference type="Proteomes" id="UP000676649"/>
    </source>
</evidence>
<evidence type="ECO:0000313" key="1">
    <source>
        <dbReference type="EMBL" id="QWF72047.1"/>
    </source>
</evidence>